<organism evidence="1 2">
    <name type="scientific">Motilimonas cestriensis</name>
    <dbReference type="NCBI Taxonomy" id="2742685"/>
    <lineage>
        <taxon>Bacteria</taxon>
        <taxon>Pseudomonadati</taxon>
        <taxon>Pseudomonadota</taxon>
        <taxon>Gammaproteobacteria</taxon>
        <taxon>Alteromonadales</taxon>
        <taxon>Alteromonadales genera incertae sedis</taxon>
        <taxon>Motilimonas</taxon>
    </lineage>
</organism>
<evidence type="ECO:0000313" key="1">
    <source>
        <dbReference type="EMBL" id="MCE2597456.1"/>
    </source>
</evidence>
<dbReference type="SUPFAM" id="SSF53098">
    <property type="entry name" value="Ribonuclease H-like"/>
    <property type="match status" value="1"/>
</dbReference>
<dbReference type="RefSeq" id="WP_233055184.1">
    <property type="nucleotide sequence ID" value="NZ_JAIMJA010000085.1"/>
</dbReference>
<protein>
    <submittedName>
        <fullName evidence="1">IS1634 family transposase</fullName>
    </submittedName>
</protein>
<dbReference type="InterPro" id="IPR047654">
    <property type="entry name" value="IS1634_transpos"/>
</dbReference>
<dbReference type="EMBL" id="JAIMJA010000085">
    <property type="protein sequence ID" value="MCE2597456.1"/>
    <property type="molecule type" value="Genomic_DNA"/>
</dbReference>
<dbReference type="PANTHER" id="PTHR34614">
    <property type="match status" value="1"/>
</dbReference>
<sequence>LLGFEQTSISKAPIYTHRGRPKKGEKPTGYSYQINATVFTDLTKVKLAKLKVGMFILATNDTDSRDLDMAALLAHYKSQQKVERGFRFLKSPEFLTSSIFLKKPQRIEALLMIMTLSLMVYAGLEHKIREELKHTDEFFPSMVKNKTTSKPTARWVFLKFEGIDMLEFGEQRFITGMQDYQRRLLQ</sequence>
<comment type="caution">
    <text evidence="1">The sequence shown here is derived from an EMBL/GenBank/DDBJ whole genome shotgun (WGS) entry which is preliminary data.</text>
</comment>
<dbReference type="Proteomes" id="UP001201273">
    <property type="component" value="Unassembled WGS sequence"/>
</dbReference>
<feature type="non-terminal residue" evidence="1">
    <location>
        <position position="186"/>
    </location>
</feature>
<name>A0ABS8WI65_9GAMM</name>
<gene>
    <name evidence="1" type="ORF">K6Y31_22105</name>
</gene>
<proteinExistence type="predicted"/>
<dbReference type="NCBIfam" id="NF033559">
    <property type="entry name" value="transpos_IS1634"/>
    <property type="match status" value="1"/>
</dbReference>
<keyword evidence="2" id="KW-1185">Reference proteome</keyword>
<accession>A0ABS8WI65</accession>
<dbReference type="PANTHER" id="PTHR34614:SF2">
    <property type="entry name" value="TRANSPOSASE IS4-LIKE DOMAIN-CONTAINING PROTEIN"/>
    <property type="match status" value="1"/>
</dbReference>
<feature type="non-terminal residue" evidence="1">
    <location>
        <position position="1"/>
    </location>
</feature>
<evidence type="ECO:0000313" key="2">
    <source>
        <dbReference type="Proteomes" id="UP001201273"/>
    </source>
</evidence>
<reference evidence="1 2" key="1">
    <citation type="journal article" date="2022" name="Environ. Microbiol. Rep.">
        <title>Eco-phylogenetic analyses reveal divergent evolution of vitamin B12 metabolism in the marine bacterial family 'Psychromonadaceae'.</title>
        <authorList>
            <person name="Jin X."/>
            <person name="Yang Y."/>
            <person name="Cao H."/>
            <person name="Gao B."/>
            <person name="Zhao Z."/>
        </authorList>
    </citation>
    <scope>NUCLEOTIDE SEQUENCE [LARGE SCALE GENOMIC DNA]</scope>
    <source>
        <strain evidence="1 2">MKS20</strain>
    </source>
</reference>
<dbReference type="InterPro" id="IPR012337">
    <property type="entry name" value="RNaseH-like_sf"/>
</dbReference>